<reference evidence="1" key="1">
    <citation type="submission" date="2020-06" db="EMBL/GenBank/DDBJ databases">
        <authorList>
            <person name="Li T."/>
            <person name="Hu X."/>
            <person name="Zhang T."/>
            <person name="Song X."/>
            <person name="Zhang H."/>
            <person name="Dai N."/>
            <person name="Sheng W."/>
            <person name="Hou X."/>
            <person name="Wei L."/>
        </authorList>
    </citation>
    <scope>NUCLEOTIDE SEQUENCE</scope>
    <source>
        <strain evidence="1">KEN1</strain>
        <tissue evidence="1">Leaf</tissue>
    </source>
</reference>
<evidence type="ECO:0000313" key="1">
    <source>
        <dbReference type="EMBL" id="KAL0381904.1"/>
    </source>
</evidence>
<sequence length="104" mass="11917">MLLKFYWERICQKIATTPIERLSEVRQVTDALIKEMGIYEGHVTLGESLERFFDGGSNYARTKLKSSRKVTGEVYEESLSLAKQREGALKRGGRVLKEIHQVVN</sequence>
<reference evidence="1" key="2">
    <citation type="journal article" date="2024" name="Plant">
        <title>Genomic evolution and insights into agronomic trait innovations of Sesamum species.</title>
        <authorList>
            <person name="Miao H."/>
            <person name="Wang L."/>
            <person name="Qu L."/>
            <person name="Liu H."/>
            <person name="Sun Y."/>
            <person name="Le M."/>
            <person name="Wang Q."/>
            <person name="Wei S."/>
            <person name="Zheng Y."/>
            <person name="Lin W."/>
            <person name="Duan Y."/>
            <person name="Cao H."/>
            <person name="Xiong S."/>
            <person name="Wang X."/>
            <person name="Wei L."/>
            <person name="Li C."/>
            <person name="Ma Q."/>
            <person name="Ju M."/>
            <person name="Zhao R."/>
            <person name="Li G."/>
            <person name="Mu C."/>
            <person name="Tian Q."/>
            <person name="Mei H."/>
            <person name="Zhang T."/>
            <person name="Gao T."/>
            <person name="Zhang H."/>
        </authorList>
    </citation>
    <scope>NUCLEOTIDE SEQUENCE</scope>
    <source>
        <strain evidence="1">KEN1</strain>
    </source>
</reference>
<protein>
    <submittedName>
        <fullName evidence="1">Uncharacterized protein</fullName>
    </submittedName>
</protein>
<accession>A0AAW2RP82</accession>
<name>A0AAW2RP82_9LAMI</name>
<gene>
    <name evidence="1" type="ORF">Slati_4610000</name>
</gene>
<dbReference type="EMBL" id="JACGWN010000259">
    <property type="protein sequence ID" value="KAL0381904.1"/>
    <property type="molecule type" value="Genomic_DNA"/>
</dbReference>
<dbReference type="AlphaFoldDB" id="A0AAW2RP82"/>
<organism evidence="1">
    <name type="scientific">Sesamum latifolium</name>
    <dbReference type="NCBI Taxonomy" id="2727402"/>
    <lineage>
        <taxon>Eukaryota</taxon>
        <taxon>Viridiplantae</taxon>
        <taxon>Streptophyta</taxon>
        <taxon>Embryophyta</taxon>
        <taxon>Tracheophyta</taxon>
        <taxon>Spermatophyta</taxon>
        <taxon>Magnoliopsida</taxon>
        <taxon>eudicotyledons</taxon>
        <taxon>Gunneridae</taxon>
        <taxon>Pentapetalae</taxon>
        <taxon>asterids</taxon>
        <taxon>lamiids</taxon>
        <taxon>Lamiales</taxon>
        <taxon>Pedaliaceae</taxon>
        <taxon>Sesamum</taxon>
    </lineage>
</organism>
<proteinExistence type="predicted"/>
<comment type="caution">
    <text evidence="1">The sequence shown here is derived from an EMBL/GenBank/DDBJ whole genome shotgun (WGS) entry which is preliminary data.</text>
</comment>